<organism evidence="2">
    <name type="scientific">Streptomyces sp. R35</name>
    <dbReference type="NCBI Taxonomy" id="3238630"/>
    <lineage>
        <taxon>Bacteria</taxon>
        <taxon>Bacillati</taxon>
        <taxon>Actinomycetota</taxon>
        <taxon>Actinomycetes</taxon>
        <taxon>Kitasatosporales</taxon>
        <taxon>Streptomycetaceae</taxon>
        <taxon>Streptomyces</taxon>
    </lineage>
</organism>
<dbReference type="EMBL" id="CP163440">
    <property type="protein sequence ID" value="XDQ66519.1"/>
    <property type="molecule type" value="Genomic_DNA"/>
</dbReference>
<proteinExistence type="predicted"/>
<reference evidence="2" key="1">
    <citation type="submission" date="2024-07" db="EMBL/GenBank/DDBJ databases">
        <authorList>
            <person name="Yu S.T."/>
        </authorList>
    </citation>
    <scope>NUCLEOTIDE SEQUENCE</scope>
    <source>
        <strain evidence="2">R35</strain>
    </source>
</reference>
<keyword evidence="1" id="KW-0732">Signal</keyword>
<accession>A0AB39SGY2</accession>
<protein>
    <submittedName>
        <fullName evidence="2">Peptidase inhibitor family I36 protein</fullName>
    </submittedName>
</protein>
<feature type="signal peptide" evidence="1">
    <location>
        <begin position="1"/>
        <end position="25"/>
    </location>
</feature>
<name>A0AB39SGY2_9ACTN</name>
<evidence type="ECO:0000313" key="2">
    <source>
        <dbReference type="EMBL" id="XDQ66519.1"/>
    </source>
</evidence>
<dbReference type="Pfam" id="PF03995">
    <property type="entry name" value="Inhibitor_I36"/>
    <property type="match status" value="1"/>
</dbReference>
<dbReference type="AlphaFoldDB" id="A0AB39SGY2"/>
<feature type="chain" id="PRO_5044205644" evidence="1">
    <location>
        <begin position="26"/>
        <end position="215"/>
    </location>
</feature>
<evidence type="ECO:0000256" key="1">
    <source>
        <dbReference type="SAM" id="SignalP"/>
    </source>
</evidence>
<dbReference type="RefSeq" id="WP_369263521.1">
    <property type="nucleotide sequence ID" value="NZ_CP163440.1"/>
</dbReference>
<gene>
    <name evidence="2" type="ORF">AB5J50_39805</name>
</gene>
<sequence>MKYRKTFAVVGAALLTMSVLTQAEAASGPDELQQEINEVLSNTQGGVQISRNEIAWNGGEAIMAFPLPGEETAPPSSAAAVKLQTKKSGVSAKSVQSASSGSEALAADDGCPTQVFGPDWYCFYQYENFGGRRLQWNASHGHDDLVFFSEYYFDNKTSSWSNRGGNYIYVEGRSETGQDRSCNDNPIELWIESPHSSKSYVGAADDNKADCFWTT</sequence>